<evidence type="ECO:0000259" key="1">
    <source>
        <dbReference type="Pfam" id="PF01935"/>
    </source>
</evidence>
<dbReference type="EMBL" id="WWVQ01000012">
    <property type="protein sequence ID" value="MZL32939.1"/>
    <property type="molecule type" value="Genomic_DNA"/>
</dbReference>
<dbReference type="RefSeq" id="WP_161233590.1">
    <property type="nucleotide sequence ID" value="NZ_JBDPBK010000015.1"/>
</dbReference>
<dbReference type="InterPro" id="IPR008571">
    <property type="entry name" value="HerA-like"/>
</dbReference>
<reference evidence="2 3" key="1">
    <citation type="journal article" date="2019" name="Nat. Med.">
        <title>A library of human gut bacterial isolates paired with longitudinal multiomics data enables mechanistic microbiome research.</title>
        <authorList>
            <person name="Poyet M."/>
            <person name="Groussin M."/>
            <person name="Gibbons S.M."/>
            <person name="Avila-Pacheco J."/>
            <person name="Jiang X."/>
            <person name="Kearney S.M."/>
            <person name="Perrotta A.R."/>
            <person name="Berdy B."/>
            <person name="Zhao S."/>
            <person name="Lieberman T.D."/>
            <person name="Swanson P.K."/>
            <person name="Smith M."/>
            <person name="Roesemann S."/>
            <person name="Alexander J.E."/>
            <person name="Rich S.A."/>
            <person name="Livny J."/>
            <person name="Vlamakis H."/>
            <person name="Clish C."/>
            <person name="Bullock K."/>
            <person name="Deik A."/>
            <person name="Scott J."/>
            <person name="Pierce K.A."/>
            <person name="Xavier R.J."/>
            <person name="Alm E.J."/>
        </authorList>
    </citation>
    <scope>NUCLEOTIDE SEQUENCE [LARGE SCALE GENOMIC DNA]</scope>
    <source>
        <strain evidence="2 3">BIOML-A1</strain>
    </source>
</reference>
<dbReference type="Pfam" id="PF01935">
    <property type="entry name" value="DUF87"/>
    <property type="match status" value="1"/>
</dbReference>
<organism evidence="2 3">
    <name type="scientific">Blautia wexlerae</name>
    <dbReference type="NCBI Taxonomy" id="418240"/>
    <lineage>
        <taxon>Bacteria</taxon>
        <taxon>Bacillati</taxon>
        <taxon>Bacillota</taxon>
        <taxon>Clostridia</taxon>
        <taxon>Lachnospirales</taxon>
        <taxon>Lachnospiraceae</taxon>
        <taxon>Blautia</taxon>
    </lineage>
</organism>
<feature type="domain" description="Helicase HerA central" evidence="1">
    <location>
        <begin position="401"/>
        <end position="625"/>
    </location>
</feature>
<dbReference type="InterPro" id="IPR027417">
    <property type="entry name" value="P-loop_NTPase"/>
</dbReference>
<gene>
    <name evidence="2" type="ORF">GT728_06930</name>
</gene>
<dbReference type="AlphaFoldDB" id="A0A6L8T067"/>
<comment type="caution">
    <text evidence="2">The sequence shown here is derived from an EMBL/GenBank/DDBJ whole genome shotgun (WGS) entry which is preliminary data.</text>
</comment>
<sequence length="905" mass="103056">MIYCIEADNGQLVGCCAAEIVSVPYYELIDQNLEKANRDVQIVFSQMLNGFSRQMDCDNTSVEFLWQSIATTDQTYEAQVRMLVLFRKLGTVDQRGYISDALKNYIKIFRDELAALNYEIVELDSEKEYVDLQKQLSHLQTRKTYAITKKERVFTMPLYGYVYYNDLIKPSENINTSSITNALTNHPNSVISLQIIPTEFTVQETQMIELMKNNMNMYATNMRFQRGPHLDLNLKNIVDYYERSSMGLYEACYYYNFLVYSDEHGASSLGSKMIEQLEMEDRDWESAFELVDVSDILSNVGNNFYISPWVNTNVLVYQIREPSFWQIENAPTYMLRMRQLLSAKELKSIFKLPIDDGNTIGLESRHTQSNKEKLNSKIMGEGSFKLGQIRNVIKSREAGTTEAGIPLNDFTQHGLIVGMPGTGKTNFSLGLLLQFWCDFHIPFLVIEPTKNEYRSLVDAISDIQIFTPGKGDVSPYIINPFIPPDNVTVETYAPGLMTAFKAAFNMPSPLPNVFTNAINNAYVKYGWKKSSTSADPDVELFGMYEFIRVFKQVASNLGYKGESKANIESAGVLRLISLIEQNSNIYDTINTIPLQDLLNKPTIIELNAISDKEQKSLIMAFLLMMICTHTKNNNIGDGKLKNVILIDEAHVLLEKGNGSDSGETRAATISTIEDMIAEVRSLGTSIIIADQSPTKIGRYIVANTNVKMMFKLVEKESRDIMSVTTNMSSAEYEELARLGVGQAMLHFGKINSPLQIATYNVEEVAPIRKVISDSEIHELGKYWLDPEHAKLLVPHRECRYNEYCGQKCDLCIKGDADYVASKIYQDFPEKIAEKKEFVKFLVSMNPEIVKILNSRPSMKKTKQMVNCVKIKYFRKALLEIPFSINDEEYGMIMNHAKFLYHPERK</sequence>
<dbReference type="InterPro" id="IPR002789">
    <property type="entry name" value="HerA_central"/>
</dbReference>
<evidence type="ECO:0000313" key="2">
    <source>
        <dbReference type="EMBL" id="MZL32939.1"/>
    </source>
</evidence>
<proteinExistence type="predicted"/>
<dbReference type="Proteomes" id="UP000477285">
    <property type="component" value="Unassembled WGS sequence"/>
</dbReference>
<dbReference type="PANTHER" id="PTHR42957">
    <property type="entry name" value="HELICASE MJ1565-RELATED"/>
    <property type="match status" value="1"/>
</dbReference>
<dbReference type="Gene3D" id="3.40.50.300">
    <property type="entry name" value="P-loop containing nucleotide triphosphate hydrolases"/>
    <property type="match status" value="2"/>
</dbReference>
<dbReference type="SUPFAM" id="SSF52540">
    <property type="entry name" value="P-loop containing nucleoside triphosphate hydrolases"/>
    <property type="match status" value="1"/>
</dbReference>
<accession>A0A6L8T067</accession>
<name>A0A6L8T067_9FIRM</name>
<evidence type="ECO:0000313" key="3">
    <source>
        <dbReference type="Proteomes" id="UP000477285"/>
    </source>
</evidence>
<protein>
    <submittedName>
        <fullName evidence="2">DUF87 domain-containing protein</fullName>
    </submittedName>
</protein>
<dbReference type="PANTHER" id="PTHR42957:SF1">
    <property type="entry name" value="HELICASE MJ1565-RELATED"/>
    <property type="match status" value="1"/>
</dbReference>